<feature type="compositionally biased region" description="Basic residues" evidence="5">
    <location>
        <begin position="238"/>
        <end position="249"/>
    </location>
</feature>
<keyword evidence="4" id="KW-0687">Ribonucleoprotein</keyword>
<keyword evidence="3" id="KW-0733">Signal recognition particle</keyword>
<dbReference type="InterPro" id="IPR002778">
    <property type="entry name" value="Signal_recog_particle_SRP19"/>
</dbReference>
<feature type="region of interest" description="Disordered" evidence="5">
    <location>
        <begin position="208"/>
        <end position="249"/>
    </location>
</feature>
<keyword evidence="7" id="KW-1185">Reference proteome</keyword>
<gene>
    <name evidence="6" type="primary">SEC65</name>
    <name evidence="6" type="ORF">CU098_011165</name>
</gene>
<comment type="subcellular location">
    <subcellularLocation>
        <location evidence="1">Cytoplasm</location>
    </subcellularLocation>
</comment>
<dbReference type="PANTHER" id="PTHR17453">
    <property type="entry name" value="SIGNAL RECOGNITION PARTICLE 19 KD PROTEIN"/>
    <property type="match status" value="1"/>
</dbReference>
<dbReference type="SUPFAM" id="SSF69695">
    <property type="entry name" value="SRP19"/>
    <property type="match status" value="1"/>
</dbReference>
<sequence length="249" mass="27796">MLNKLKETQKNPVFLDEVEDMDVDNMDFPLPDSTPGMPDMAQLQKMMQGMSSNFQPTPEPKNDHISVATGPQGVRRLSPDQYKDWVTVYPCYIDVDKSTQQGRKVAQKSSVKEPHAYHMAVAVQRLGFSVVYENKRHPKDWANVGRVRVQLKTNDKRCINPKIASRKQLYAAIAEIMPIVQKESSVPNTYASPLITLEEVDEQRKAQGLPALSDMQFNNPLAPGGGAPGGAPQTPPAKPKKQKIKYVRA</sequence>
<comment type="caution">
    <text evidence="6">The sequence shown here is derived from an EMBL/GenBank/DDBJ whole genome shotgun (WGS) entry which is preliminary data.</text>
</comment>
<dbReference type="GO" id="GO:0008312">
    <property type="term" value="F:7S RNA binding"/>
    <property type="evidence" value="ECO:0007669"/>
    <property type="project" value="InterPro"/>
</dbReference>
<dbReference type="Gene3D" id="3.30.56.30">
    <property type="entry name" value="Signal recognition particle, SRP19-like subunit"/>
    <property type="match status" value="1"/>
</dbReference>
<evidence type="ECO:0000256" key="2">
    <source>
        <dbReference type="ARBA" id="ARBA00022490"/>
    </source>
</evidence>
<evidence type="ECO:0000313" key="6">
    <source>
        <dbReference type="EMBL" id="RCH96347.1"/>
    </source>
</evidence>
<dbReference type="Proteomes" id="UP000253551">
    <property type="component" value="Unassembled WGS sequence"/>
</dbReference>
<accession>A0A367K2G3</accession>
<evidence type="ECO:0000256" key="3">
    <source>
        <dbReference type="ARBA" id="ARBA00023135"/>
    </source>
</evidence>
<evidence type="ECO:0000256" key="5">
    <source>
        <dbReference type="SAM" id="MobiDB-lite"/>
    </source>
</evidence>
<dbReference type="OrthoDB" id="2190947at2759"/>
<dbReference type="AlphaFoldDB" id="A0A367K2G3"/>
<dbReference type="GO" id="GO:0005786">
    <property type="term" value="C:signal recognition particle, endoplasmic reticulum targeting"/>
    <property type="evidence" value="ECO:0007669"/>
    <property type="project" value="UniProtKB-KW"/>
</dbReference>
<keyword evidence="2" id="KW-0963">Cytoplasm</keyword>
<evidence type="ECO:0000313" key="7">
    <source>
        <dbReference type="Proteomes" id="UP000253551"/>
    </source>
</evidence>
<reference evidence="6 7" key="1">
    <citation type="journal article" date="2018" name="G3 (Bethesda)">
        <title>Phylogenetic and Phylogenomic Definition of Rhizopus Species.</title>
        <authorList>
            <person name="Gryganskyi A.P."/>
            <person name="Golan J."/>
            <person name="Dolatabadi S."/>
            <person name="Mondo S."/>
            <person name="Robb S."/>
            <person name="Idnurm A."/>
            <person name="Muszewska A."/>
            <person name="Steczkiewicz K."/>
            <person name="Masonjones S."/>
            <person name="Liao H.L."/>
            <person name="Gajdeczka M.T."/>
            <person name="Anike F."/>
            <person name="Vuek A."/>
            <person name="Anishchenko I.M."/>
            <person name="Voigt K."/>
            <person name="de Hoog G.S."/>
            <person name="Smith M.E."/>
            <person name="Heitman J."/>
            <person name="Vilgalys R."/>
            <person name="Stajich J.E."/>
        </authorList>
    </citation>
    <scope>NUCLEOTIDE SEQUENCE [LARGE SCALE GENOMIC DNA]</scope>
    <source>
        <strain evidence="6 7">LSU 92-RS-03</strain>
    </source>
</reference>
<evidence type="ECO:0000256" key="1">
    <source>
        <dbReference type="ARBA" id="ARBA00004496"/>
    </source>
</evidence>
<dbReference type="PANTHER" id="PTHR17453:SF0">
    <property type="entry name" value="SIGNAL RECOGNITION PARTICLE 19 KDA PROTEIN"/>
    <property type="match status" value="1"/>
</dbReference>
<proteinExistence type="predicted"/>
<dbReference type="STRING" id="4846.A0A367K2G3"/>
<name>A0A367K2G3_RHIST</name>
<dbReference type="InterPro" id="IPR036521">
    <property type="entry name" value="SRP19-like_sf"/>
</dbReference>
<evidence type="ECO:0000256" key="4">
    <source>
        <dbReference type="ARBA" id="ARBA00023274"/>
    </source>
</evidence>
<dbReference type="GO" id="GO:0006617">
    <property type="term" value="P:SRP-dependent cotranslational protein targeting to membrane, signal sequence recognition"/>
    <property type="evidence" value="ECO:0007669"/>
    <property type="project" value="TreeGrafter"/>
</dbReference>
<dbReference type="Pfam" id="PF01922">
    <property type="entry name" value="SRP19"/>
    <property type="match status" value="1"/>
</dbReference>
<organism evidence="6 7">
    <name type="scientific">Rhizopus stolonifer</name>
    <name type="common">Rhizopus nigricans</name>
    <dbReference type="NCBI Taxonomy" id="4846"/>
    <lineage>
        <taxon>Eukaryota</taxon>
        <taxon>Fungi</taxon>
        <taxon>Fungi incertae sedis</taxon>
        <taxon>Mucoromycota</taxon>
        <taxon>Mucoromycotina</taxon>
        <taxon>Mucoromycetes</taxon>
        <taxon>Mucorales</taxon>
        <taxon>Mucorineae</taxon>
        <taxon>Rhizopodaceae</taxon>
        <taxon>Rhizopus</taxon>
    </lineage>
</organism>
<dbReference type="EMBL" id="PJQM01002319">
    <property type="protein sequence ID" value="RCH96347.1"/>
    <property type="molecule type" value="Genomic_DNA"/>
</dbReference>
<protein>
    <submittedName>
        <fullName evidence="6">Signal recognition particle subunit</fullName>
    </submittedName>
</protein>